<dbReference type="CDD" id="cd00205">
    <property type="entry name" value="rhv_like"/>
    <property type="match status" value="1"/>
</dbReference>
<organism evidence="6">
    <name type="scientific">Red panda dicistro-like virus</name>
    <dbReference type="NCBI Taxonomy" id="2864001"/>
    <lineage>
        <taxon>Viruses</taxon>
        <taxon>Riboviria</taxon>
        <taxon>Orthornavirae</taxon>
        <taxon>Pisuviricota</taxon>
        <taxon>Pisoniviricetes</taxon>
        <taxon>Picornavirales</taxon>
        <taxon>Dicistroviridae</taxon>
    </lineage>
</organism>
<name>A0A8K1HIF7_9VIRU</name>
<feature type="domain" description="Picornavirus capsid" evidence="4">
    <location>
        <begin position="356"/>
        <end position="438"/>
    </location>
</feature>
<keyword evidence="3" id="KW-0946">Virion</keyword>
<keyword evidence="2" id="KW-0167">Capsid protein</keyword>
<dbReference type="GO" id="GO:0005198">
    <property type="term" value="F:structural molecule activity"/>
    <property type="evidence" value="ECO:0007669"/>
    <property type="project" value="InterPro"/>
</dbReference>
<dbReference type="InterPro" id="IPR014872">
    <property type="entry name" value="Dicistrovirus_capsid-polyPr_C"/>
</dbReference>
<evidence type="ECO:0000256" key="3">
    <source>
        <dbReference type="ARBA" id="ARBA00022844"/>
    </source>
</evidence>
<feature type="domain" description="Picornavirus capsid" evidence="4">
    <location>
        <begin position="49"/>
        <end position="120"/>
    </location>
</feature>
<dbReference type="Gene3D" id="2.60.120.20">
    <property type="match status" value="3"/>
</dbReference>
<dbReference type="SUPFAM" id="SSF88633">
    <property type="entry name" value="Positive stranded ssRNA viruses"/>
    <property type="match status" value="3"/>
</dbReference>
<evidence type="ECO:0000256" key="1">
    <source>
        <dbReference type="ARBA" id="ARBA00004328"/>
    </source>
</evidence>
<dbReference type="Pfam" id="PF00073">
    <property type="entry name" value="Rhv"/>
    <property type="match status" value="2"/>
</dbReference>
<feature type="domain" description="Dicistrovirus capsid-polyprotein C-terminal" evidence="5">
    <location>
        <begin position="529"/>
        <end position="708"/>
    </location>
</feature>
<evidence type="ECO:0000256" key="2">
    <source>
        <dbReference type="ARBA" id="ARBA00022561"/>
    </source>
</evidence>
<proteinExistence type="predicted"/>
<reference evidence="6" key="1">
    <citation type="submission" date="2021-07" db="EMBL/GenBank/DDBJ databases">
        <title>Communication and adaptive evolution of viruses within giant pandas and their associated organisms in a local ecological environment.</title>
        <authorList>
            <person name="Zhao M."/>
            <person name="Liu S."/>
            <person name="Zhang W."/>
        </authorList>
    </citation>
    <scope>NUCLEOTIDE SEQUENCE</scope>
    <source>
        <strain evidence="6">Rpf279sm16-12</strain>
    </source>
</reference>
<dbReference type="Pfam" id="PF08762">
    <property type="entry name" value="CRPV_capsid"/>
    <property type="match status" value="1"/>
</dbReference>
<dbReference type="EMBL" id="MZ556277">
    <property type="protein sequence ID" value="UBJ26008.1"/>
    <property type="molecule type" value="Genomic_RNA"/>
</dbReference>
<evidence type="ECO:0000313" key="6">
    <source>
        <dbReference type="EMBL" id="UBJ26008.1"/>
    </source>
</evidence>
<dbReference type="InterPro" id="IPR033703">
    <property type="entry name" value="Rhv-like"/>
</dbReference>
<evidence type="ECO:0000259" key="5">
    <source>
        <dbReference type="Pfam" id="PF08762"/>
    </source>
</evidence>
<protein>
    <submittedName>
        <fullName evidence="6">Putative structural polyprotein</fullName>
    </submittedName>
</protein>
<accession>A0A8K1HIF7</accession>
<sequence>MARWDVRGSYDLMSLAGSSGVYAVENNISNMWAYHKLDGFLGFTASFGMKLVWNTPPVYQGAYILAYVPPGVPVPSVSGASTSFNSAAELVFLTGCQHVVFNLSESTSAELIVPYVGPNTFIPCSGETFSGIPLLGHFIVRPISAAQSATTISTLPYTAYVCLKDLKTYGARAHNVALSSSSSYGVLFSQSGTEALKKSKIISSTAGSISTFLQKAGNYIPSSIVPKEYIGAASWVAGGVSKVADLLGWAKPFAVNAQQPVCQLPYSDITTSDATFTGAKFAMNSDAGIGKMDLSGRGVDEMQISEVLSRPNLSLTNGLPSFAWLASQPHGTEIYSKAITPTEFATQDSGSSFVVNTQMSYVASMFQRWRGSIQMRFMPVCTKFHSGRIRAVFEPWGTTTTSVANVAYSYTHIIDVRDSTSWDLLIPYMVATPWLNTTDLAGTLRLIVDVPLVASSGALDYIEIIPFVSGGPSLEFAIPGMAELLNPYFVPGTRSVLQSQAGPMEGAVRSIATPMAPDMDTDSVLANTMAMGDPVRSLRAICKKFWVSRSPVWNSTTNVGQMPIPLIPAAGRDQGDVDMISVVAGLFAFWRGGMRIYAQNYYPVRVSSVSTPLGSAFTSAMTPNGQFAGAVDYTSMSTFAPVGLSEPTKIELPYNFDTICRNTFIPGTSSERVLSLHLDYYLGNVGTIVQRAMSDDFDMGNLVGAPLTKYF</sequence>
<dbReference type="InterPro" id="IPR001676">
    <property type="entry name" value="Picornavirus_capsid"/>
</dbReference>
<dbReference type="InterPro" id="IPR029053">
    <property type="entry name" value="Viral_coat"/>
</dbReference>
<evidence type="ECO:0000259" key="4">
    <source>
        <dbReference type="Pfam" id="PF00073"/>
    </source>
</evidence>
<dbReference type="GO" id="GO:0019028">
    <property type="term" value="C:viral capsid"/>
    <property type="evidence" value="ECO:0007669"/>
    <property type="project" value="UniProtKB-KW"/>
</dbReference>
<comment type="subcellular location">
    <subcellularLocation>
        <location evidence="1">Virion</location>
    </subcellularLocation>
</comment>